<name>A0A656GHR5_PSEA0</name>
<sequence length="40" mass="4144">MPAFFNSVASGIDLSCLATKGIRINVTTTQRQNTTSNGGA</sequence>
<reference evidence="1 2" key="1">
    <citation type="journal article" date="2011" name="PLoS Pathog.">
        <title>Dynamic evolution of pathogenicity revealed by sequencing and comparative genomics of 19 Pseudomonas syringae isolates.</title>
        <authorList>
            <person name="Baltrus D.A."/>
            <person name="Nishimura M.T."/>
            <person name="Romanchuk A."/>
            <person name="Chang J.H."/>
            <person name="Mukhtar M.S."/>
            <person name="Cherkis K."/>
            <person name="Roach J."/>
            <person name="Grant S.R."/>
            <person name="Jones C.D."/>
            <person name="Dangl J.L."/>
        </authorList>
    </citation>
    <scope>NUCLEOTIDE SEQUENCE [LARGE SCALE GENOMIC DNA]</scope>
    <source>
        <strain evidence="1 2">301020</strain>
    </source>
</reference>
<comment type="caution">
    <text evidence="1">The sequence shown here is derived from an EMBL/GenBank/DDBJ whole genome shotgun (WGS) entry which is preliminary data.</text>
</comment>
<evidence type="ECO:0000313" key="1">
    <source>
        <dbReference type="EMBL" id="EGH25154.1"/>
    </source>
</evidence>
<proteinExistence type="predicted"/>
<gene>
    <name evidence="1" type="ORF">PSYMO_28381</name>
</gene>
<protein>
    <submittedName>
        <fullName evidence="1">Uncharacterized protein</fullName>
    </submittedName>
</protein>
<evidence type="ECO:0000313" key="2">
    <source>
        <dbReference type="Proteomes" id="UP000003465"/>
    </source>
</evidence>
<dbReference type="EMBL" id="AEAG01001156">
    <property type="protein sequence ID" value="EGH25154.1"/>
    <property type="molecule type" value="Genomic_DNA"/>
</dbReference>
<dbReference type="Proteomes" id="UP000003465">
    <property type="component" value="Unassembled WGS sequence"/>
</dbReference>
<dbReference type="AlphaFoldDB" id="A0A656GHR5"/>
<accession>A0A656GHR5</accession>
<organism evidence="1 2">
    <name type="scientific">Pseudomonas amygdali pv. mori str. 301020</name>
    <dbReference type="NCBI Taxonomy" id="629261"/>
    <lineage>
        <taxon>Bacteria</taxon>
        <taxon>Pseudomonadati</taxon>
        <taxon>Pseudomonadota</taxon>
        <taxon>Gammaproteobacteria</taxon>
        <taxon>Pseudomonadales</taxon>
        <taxon>Pseudomonadaceae</taxon>
        <taxon>Pseudomonas</taxon>
        <taxon>Pseudomonas amygdali</taxon>
    </lineage>
</organism>